<reference evidence="6 7" key="1">
    <citation type="submission" date="2020-12" db="EMBL/GenBank/DDBJ databases">
        <authorList>
            <person name="Zhou J."/>
        </authorList>
    </citation>
    <scope>NUCLEOTIDE SEQUENCE [LARGE SCALE GENOMIC DNA]</scope>
    <source>
        <strain evidence="6 7">CCUG 61299</strain>
    </source>
</reference>
<evidence type="ECO:0000256" key="4">
    <source>
        <dbReference type="ARBA" id="ARBA00022842"/>
    </source>
</evidence>
<keyword evidence="2" id="KW-0479">Metal-binding</keyword>
<dbReference type="RefSeq" id="WP_200275576.1">
    <property type="nucleotide sequence ID" value="NZ_CP066802.1"/>
</dbReference>
<gene>
    <name evidence="6" type="ORF">JG540_09335</name>
</gene>
<feature type="transmembrane region" description="Helical" evidence="5">
    <location>
        <begin position="257"/>
        <end position="277"/>
    </location>
</feature>
<dbReference type="GO" id="GO:0016787">
    <property type="term" value="F:hydrolase activity"/>
    <property type="evidence" value="ECO:0007669"/>
    <property type="project" value="UniProtKB-KW"/>
</dbReference>
<sequence>MPQTPQPPRVAAYFDLDKTLLATSTTMALSTPMRRHGVISASTMVRGIVAQLPYLLVGADEEQTIRLMNRVAAMCAGVERSRVLEVVREALPTAVEPAFYTEALDIVSGHHRAGHDVVVVSASIEEMVEPVARLVGADRFVATRMETVDGLYTGRIERCLLHSEKVVALQEDARRHGVDLSRSWAYSDSVSDLPMLEAVGHPVATNPDRELRAEAQRRGWPVRDFRRPSARRRLPHPRLSAPSLPAVRRPQVPVAPVVPLVAGGLLLAGAATAGYLLTHRLPKRP</sequence>
<dbReference type="NCBIfam" id="TIGR01488">
    <property type="entry name" value="HAD-SF-IB"/>
    <property type="match status" value="1"/>
</dbReference>
<dbReference type="InterPro" id="IPR050582">
    <property type="entry name" value="HAD-like_SerB"/>
</dbReference>
<keyword evidence="7" id="KW-1185">Reference proteome</keyword>
<evidence type="ECO:0000256" key="2">
    <source>
        <dbReference type="ARBA" id="ARBA00022723"/>
    </source>
</evidence>
<dbReference type="GO" id="GO:0046872">
    <property type="term" value="F:metal ion binding"/>
    <property type="evidence" value="ECO:0007669"/>
    <property type="project" value="UniProtKB-KW"/>
</dbReference>
<keyword evidence="3 6" id="KW-0378">Hydrolase</keyword>
<keyword evidence="5" id="KW-1133">Transmembrane helix</keyword>
<evidence type="ECO:0000256" key="5">
    <source>
        <dbReference type="SAM" id="Phobius"/>
    </source>
</evidence>
<dbReference type="NCBIfam" id="TIGR01490">
    <property type="entry name" value="HAD-SF-IB-hyp1"/>
    <property type="match status" value="1"/>
</dbReference>
<dbReference type="SUPFAM" id="SSF56784">
    <property type="entry name" value="HAD-like"/>
    <property type="match status" value="1"/>
</dbReference>
<dbReference type="EMBL" id="CP066802">
    <property type="protein sequence ID" value="QQM67199.1"/>
    <property type="molecule type" value="Genomic_DNA"/>
</dbReference>
<dbReference type="InterPro" id="IPR006385">
    <property type="entry name" value="HAD_hydro_SerB1"/>
</dbReference>
<evidence type="ECO:0000313" key="6">
    <source>
        <dbReference type="EMBL" id="QQM67199.1"/>
    </source>
</evidence>
<name>A0A7T7S299_9ACTO</name>
<dbReference type="FunFam" id="3.40.50.1000:FF:000025">
    <property type="entry name" value="HAD hydrolase, family IB"/>
    <property type="match status" value="1"/>
</dbReference>
<organism evidence="6 7">
    <name type="scientific">Actinomyces weissii</name>
    <dbReference type="NCBI Taxonomy" id="675090"/>
    <lineage>
        <taxon>Bacteria</taxon>
        <taxon>Bacillati</taxon>
        <taxon>Actinomycetota</taxon>
        <taxon>Actinomycetes</taxon>
        <taxon>Actinomycetales</taxon>
        <taxon>Actinomycetaceae</taxon>
        <taxon>Actinomyces</taxon>
    </lineage>
</organism>
<dbReference type="AlphaFoldDB" id="A0A7T7S299"/>
<dbReference type="Pfam" id="PF12710">
    <property type="entry name" value="HAD"/>
    <property type="match status" value="1"/>
</dbReference>
<protein>
    <submittedName>
        <fullName evidence="6">HAD family hydrolase</fullName>
    </submittedName>
</protein>
<dbReference type="Gene3D" id="3.40.50.1000">
    <property type="entry name" value="HAD superfamily/HAD-like"/>
    <property type="match status" value="1"/>
</dbReference>
<dbReference type="PANTHER" id="PTHR43344:SF13">
    <property type="entry name" value="PHOSPHATASE RV3661-RELATED"/>
    <property type="match status" value="1"/>
</dbReference>
<dbReference type="CDD" id="cd02612">
    <property type="entry name" value="HAD_PGPPase"/>
    <property type="match status" value="1"/>
</dbReference>
<dbReference type="PANTHER" id="PTHR43344">
    <property type="entry name" value="PHOSPHOSERINE PHOSPHATASE"/>
    <property type="match status" value="1"/>
</dbReference>
<dbReference type="Proteomes" id="UP000595895">
    <property type="component" value="Chromosome"/>
</dbReference>
<keyword evidence="4" id="KW-0460">Magnesium</keyword>
<proteinExistence type="inferred from homology"/>
<dbReference type="Gene3D" id="1.20.1440.100">
    <property type="entry name" value="SG protein - dephosphorylation function"/>
    <property type="match status" value="1"/>
</dbReference>
<dbReference type="InterPro" id="IPR036412">
    <property type="entry name" value="HAD-like_sf"/>
</dbReference>
<comment type="similarity">
    <text evidence="1">Belongs to the HAD-like hydrolase superfamily. SerB family.</text>
</comment>
<keyword evidence="5" id="KW-0472">Membrane</keyword>
<dbReference type="KEGG" id="awe:JG540_09335"/>
<evidence type="ECO:0000313" key="7">
    <source>
        <dbReference type="Proteomes" id="UP000595895"/>
    </source>
</evidence>
<keyword evidence="5" id="KW-0812">Transmembrane</keyword>
<dbReference type="InterPro" id="IPR023214">
    <property type="entry name" value="HAD_sf"/>
</dbReference>
<evidence type="ECO:0000256" key="1">
    <source>
        <dbReference type="ARBA" id="ARBA00009184"/>
    </source>
</evidence>
<accession>A0A7T7S299</accession>
<evidence type="ECO:0000256" key="3">
    <source>
        <dbReference type="ARBA" id="ARBA00022801"/>
    </source>
</evidence>